<dbReference type="RefSeq" id="WP_202921820.1">
    <property type="nucleotide sequence ID" value="NZ_CP036274.1"/>
</dbReference>
<dbReference type="GO" id="GO:0003677">
    <property type="term" value="F:DNA binding"/>
    <property type="evidence" value="ECO:0007669"/>
    <property type="project" value="InterPro"/>
</dbReference>
<protein>
    <submittedName>
        <fullName evidence="4">Transposase for transposon Tn5</fullName>
        <ecNumber evidence="4">3.1.-.-</ecNumber>
    </submittedName>
</protein>
<dbReference type="GO" id="GO:0004803">
    <property type="term" value="F:transposase activity"/>
    <property type="evidence" value="ECO:0007669"/>
    <property type="project" value="InterPro"/>
</dbReference>
<dbReference type="InterPro" id="IPR014735">
    <property type="entry name" value="Transposase_Tn5-like_N"/>
</dbReference>
<dbReference type="GO" id="GO:0016787">
    <property type="term" value="F:hydrolase activity"/>
    <property type="evidence" value="ECO:0007669"/>
    <property type="project" value="UniProtKB-KW"/>
</dbReference>
<dbReference type="InterPro" id="IPR002559">
    <property type="entry name" value="Transposase_11"/>
</dbReference>
<dbReference type="EC" id="3.1.-.-" evidence="4"/>
<feature type="compositionally biased region" description="Basic residues" evidence="1">
    <location>
        <begin position="434"/>
        <end position="444"/>
    </location>
</feature>
<dbReference type="InterPro" id="IPR038215">
    <property type="entry name" value="TN5-like_N_sf"/>
</dbReference>
<dbReference type="InterPro" id="IPR047768">
    <property type="entry name" value="Tn5p-like"/>
</dbReference>
<proteinExistence type="predicted"/>
<name>A0A517YBW2_9BACT</name>
<dbReference type="SUPFAM" id="SSF53098">
    <property type="entry name" value="Ribonuclease H-like"/>
    <property type="match status" value="1"/>
</dbReference>
<reference evidence="4 5" key="1">
    <citation type="submission" date="2019-02" db="EMBL/GenBank/DDBJ databases">
        <title>Deep-cultivation of Planctomycetes and their phenomic and genomic characterization uncovers novel biology.</title>
        <authorList>
            <person name="Wiegand S."/>
            <person name="Jogler M."/>
            <person name="Boedeker C."/>
            <person name="Pinto D."/>
            <person name="Vollmers J."/>
            <person name="Rivas-Marin E."/>
            <person name="Kohn T."/>
            <person name="Peeters S.H."/>
            <person name="Heuer A."/>
            <person name="Rast P."/>
            <person name="Oberbeckmann S."/>
            <person name="Bunk B."/>
            <person name="Jeske O."/>
            <person name="Meyerdierks A."/>
            <person name="Storesund J.E."/>
            <person name="Kallscheuer N."/>
            <person name="Luecker S."/>
            <person name="Lage O.M."/>
            <person name="Pohl T."/>
            <person name="Merkel B.J."/>
            <person name="Hornburger P."/>
            <person name="Mueller R.-W."/>
            <person name="Bruemmer F."/>
            <person name="Labrenz M."/>
            <person name="Spormann A.M."/>
            <person name="Op den Camp H."/>
            <person name="Overmann J."/>
            <person name="Amann R."/>
            <person name="Jetten M.S.M."/>
            <person name="Mascher T."/>
            <person name="Medema M.H."/>
            <person name="Devos D.P."/>
            <person name="Kaster A.-K."/>
            <person name="Ovreas L."/>
            <person name="Rohde M."/>
            <person name="Galperin M.Y."/>
            <person name="Jogler C."/>
        </authorList>
    </citation>
    <scope>NUCLEOTIDE SEQUENCE [LARGE SCALE GENOMIC DNA]</scope>
    <source>
        <strain evidence="4 5">ETA_A8</strain>
    </source>
</reference>
<keyword evidence="5" id="KW-1185">Reference proteome</keyword>
<dbReference type="EMBL" id="CP036274">
    <property type="protein sequence ID" value="QDU27743.1"/>
    <property type="molecule type" value="Genomic_DNA"/>
</dbReference>
<keyword evidence="4" id="KW-0378">Hydrolase</keyword>
<evidence type="ECO:0000313" key="5">
    <source>
        <dbReference type="Proteomes" id="UP000315017"/>
    </source>
</evidence>
<feature type="compositionally biased region" description="Basic and acidic residues" evidence="1">
    <location>
        <begin position="453"/>
        <end position="462"/>
    </location>
</feature>
<dbReference type="NCBIfam" id="NF033590">
    <property type="entry name" value="transpos_IS4_3"/>
    <property type="match status" value="1"/>
</dbReference>
<dbReference type="Gene3D" id="3.90.350.10">
    <property type="entry name" value="Transposase Inhibitor Protein From Tn5, Chain A, domain 1"/>
    <property type="match status" value="1"/>
</dbReference>
<feature type="domain" description="Transposase Tn5-like N-terminal" evidence="3">
    <location>
        <begin position="2"/>
        <end position="60"/>
    </location>
</feature>
<dbReference type="Pfam" id="PF01609">
    <property type="entry name" value="DDE_Tnp_1"/>
    <property type="match status" value="1"/>
</dbReference>
<evidence type="ECO:0000313" key="4">
    <source>
        <dbReference type="EMBL" id="QDU27743.1"/>
    </source>
</evidence>
<dbReference type="Pfam" id="PF14706">
    <property type="entry name" value="Tnp_DNA_bind"/>
    <property type="match status" value="1"/>
</dbReference>
<evidence type="ECO:0000259" key="2">
    <source>
        <dbReference type="Pfam" id="PF01609"/>
    </source>
</evidence>
<dbReference type="PANTHER" id="PTHR37319">
    <property type="entry name" value="TRANSPOSASE"/>
    <property type="match status" value="1"/>
</dbReference>
<organism evidence="4 5">
    <name type="scientific">Anatilimnocola aggregata</name>
    <dbReference type="NCBI Taxonomy" id="2528021"/>
    <lineage>
        <taxon>Bacteria</taxon>
        <taxon>Pseudomonadati</taxon>
        <taxon>Planctomycetota</taxon>
        <taxon>Planctomycetia</taxon>
        <taxon>Pirellulales</taxon>
        <taxon>Pirellulaceae</taxon>
        <taxon>Anatilimnocola</taxon>
    </lineage>
</organism>
<feature type="domain" description="Transposase IS4-like" evidence="2">
    <location>
        <begin position="200"/>
        <end position="381"/>
    </location>
</feature>
<gene>
    <name evidence="4" type="primary">tnpA</name>
    <name evidence="4" type="ORF">ETAA8_28330</name>
</gene>
<dbReference type="Proteomes" id="UP000315017">
    <property type="component" value="Chromosome"/>
</dbReference>
<dbReference type="InterPro" id="IPR012337">
    <property type="entry name" value="RNaseH-like_sf"/>
</dbReference>
<evidence type="ECO:0000256" key="1">
    <source>
        <dbReference type="SAM" id="MobiDB-lite"/>
    </source>
</evidence>
<dbReference type="InterPro" id="IPR054836">
    <property type="entry name" value="Tn5_transposase"/>
</dbReference>
<dbReference type="KEGG" id="aagg:ETAA8_28330"/>
<dbReference type="GO" id="GO:0006313">
    <property type="term" value="P:DNA transposition"/>
    <property type="evidence" value="ECO:0007669"/>
    <property type="project" value="InterPro"/>
</dbReference>
<sequence>MDVWVDRELDGCHFPDVRLKSRMDKLLKSLGDKIGDSLPTACQDWAATKGAYRFIDNERVSETEILGGHFQATRERLASAEGPILVLHDTTEFSYTRSDTQAIGKTHKVARGQKDSKGRQRMHTVCGLLMHSSLVVTPEGLPLGLAAIKLWTRKKFKGLNALMGRGPDVSSKHSVNTTRIPIEKKESVRWLENVRQSTELLGDTKRCIHIGDRESDIYELFGECESLGTQFVFRTCVDRRSGDGEQTAAKTMRRQPIKAVHRVEVLDAKGQTSTAVLELKYLRLPVCPPIGKEKRYAGMTLIVIHATERGKPKHREPIQWKLITNLPVASKAAAVEKLDWYAMRWKIETFHKILKSGCRAEESKLRTAERLANLIALLCILAWRVLWLTMVNRLSPELPARLVFTDTEMKFLARLVPMKTDARKKTVGPSRATSKARRLPRPHTRLAAGQHGDLARHGASDRHSPWLQLGAKCG</sequence>
<evidence type="ECO:0000259" key="3">
    <source>
        <dbReference type="Pfam" id="PF14706"/>
    </source>
</evidence>
<dbReference type="Gene3D" id="1.10.740.10">
    <property type="entry name" value="Transferase Inhibitor Protein From Tn5, Chain"/>
    <property type="match status" value="1"/>
</dbReference>
<dbReference type="PANTHER" id="PTHR37319:SF1">
    <property type="entry name" value="TRANSPOSASE TN5 DIMERISATION DOMAIN-CONTAINING PROTEIN"/>
    <property type="match status" value="1"/>
</dbReference>
<dbReference type="InterPro" id="IPR014737">
    <property type="entry name" value="Transposase_Tn5-like_C"/>
</dbReference>
<dbReference type="AlphaFoldDB" id="A0A517YBW2"/>
<feature type="region of interest" description="Disordered" evidence="1">
    <location>
        <begin position="422"/>
        <end position="462"/>
    </location>
</feature>
<accession>A0A517YBW2</accession>
<dbReference type="Gene3D" id="1.10.246.40">
    <property type="entry name" value="Tn5 transposase, domain 1"/>
    <property type="match status" value="1"/>
</dbReference>